<name>A0A284RRP8_ARMOS</name>
<evidence type="ECO:0000313" key="2">
    <source>
        <dbReference type="Proteomes" id="UP000219338"/>
    </source>
</evidence>
<dbReference type="AlphaFoldDB" id="A0A284RRP8"/>
<protein>
    <submittedName>
        <fullName evidence="1">Uncharacterized protein</fullName>
    </submittedName>
</protein>
<keyword evidence="2" id="KW-1185">Reference proteome</keyword>
<dbReference type="EMBL" id="FUEG01000014">
    <property type="protein sequence ID" value="SJL11441.1"/>
    <property type="molecule type" value="Genomic_DNA"/>
</dbReference>
<sequence length="174" mass="19441">MSQQQQQFGGSTPSGGQPTYTLPPLLIKDMEYLCADCENAGIESCTRKEQNGWCNSKPADLKYSLSVMQGYISLYLYSFRPLETTCSLPFSFCKFETGTGSCLSDWGKPLLLVLDVELSAAAQYFNDLESISLQLYKTGTRTDQNISSLDYGVMPQGMERNWSLFLQSTTRTPQ</sequence>
<proteinExistence type="predicted"/>
<organism evidence="1 2">
    <name type="scientific">Armillaria ostoyae</name>
    <name type="common">Armillaria root rot fungus</name>
    <dbReference type="NCBI Taxonomy" id="47428"/>
    <lineage>
        <taxon>Eukaryota</taxon>
        <taxon>Fungi</taxon>
        <taxon>Dikarya</taxon>
        <taxon>Basidiomycota</taxon>
        <taxon>Agaricomycotina</taxon>
        <taxon>Agaricomycetes</taxon>
        <taxon>Agaricomycetidae</taxon>
        <taxon>Agaricales</taxon>
        <taxon>Marasmiineae</taxon>
        <taxon>Physalacriaceae</taxon>
        <taxon>Armillaria</taxon>
    </lineage>
</organism>
<evidence type="ECO:0000313" key="1">
    <source>
        <dbReference type="EMBL" id="SJL11441.1"/>
    </source>
</evidence>
<gene>
    <name evidence="1" type="ORF">ARMOST_14844</name>
</gene>
<dbReference type="Proteomes" id="UP000219338">
    <property type="component" value="Unassembled WGS sequence"/>
</dbReference>
<dbReference type="OrthoDB" id="5585087at2759"/>
<dbReference type="STRING" id="47428.A0A284RRP8"/>
<reference evidence="2" key="1">
    <citation type="journal article" date="2017" name="Nat. Ecol. Evol.">
        <title>Genome expansion and lineage-specific genetic innovations in the forest pathogenic fungi Armillaria.</title>
        <authorList>
            <person name="Sipos G."/>
            <person name="Prasanna A.N."/>
            <person name="Walter M.C."/>
            <person name="O'Connor E."/>
            <person name="Balint B."/>
            <person name="Krizsan K."/>
            <person name="Kiss B."/>
            <person name="Hess J."/>
            <person name="Varga T."/>
            <person name="Slot J."/>
            <person name="Riley R."/>
            <person name="Boka B."/>
            <person name="Rigling D."/>
            <person name="Barry K."/>
            <person name="Lee J."/>
            <person name="Mihaltcheva S."/>
            <person name="LaButti K."/>
            <person name="Lipzen A."/>
            <person name="Waldron R."/>
            <person name="Moloney N.M."/>
            <person name="Sperisen C."/>
            <person name="Kredics L."/>
            <person name="Vagvoelgyi C."/>
            <person name="Patrignani A."/>
            <person name="Fitzpatrick D."/>
            <person name="Nagy I."/>
            <person name="Doyle S."/>
            <person name="Anderson J.B."/>
            <person name="Grigoriev I.V."/>
            <person name="Gueldener U."/>
            <person name="Muensterkoetter M."/>
            <person name="Nagy L.G."/>
        </authorList>
    </citation>
    <scope>NUCLEOTIDE SEQUENCE [LARGE SCALE GENOMIC DNA]</scope>
    <source>
        <strain evidence="2">C18/9</strain>
    </source>
</reference>
<accession>A0A284RRP8</accession>